<organism evidence="1 2">
    <name type="scientific">Streptomyces citrinus</name>
    <dbReference type="NCBI Taxonomy" id="3118173"/>
    <lineage>
        <taxon>Bacteria</taxon>
        <taxon>Bacillati</taxon>
        <taxon>Actinomycetota</taxon>
        <taxon>Actinomycetes</taxon>
        <taxon>Kitasatosporales</taxon>
        <taxon>Streptomycetaceae</taxon>
        <taxon>Streptomyces</taxon>
    </lineage>
</organism>
<evidence type="ECO:0000313" key="2">
    <source>
        <dbReference type="Proteomes" id="UP001432251"/>
    </source>
</evidence>
<dbReference type="EMBL" id="CP146022">
    <property type="protein sequence ID" value="WWQ68150.1"/>
    <property type="molecule type" value="Genomic_DNA"/>
</dbReference>
<reference evidence="1" key="1">
    <citation type="journal article" date="2025" name="Int. J. Syst. Evol. Microbiol.">
        <title>Streptomyces citrinus sp. nov., with yellow diffusible pigment.</title>
        <authorList>
            <person name="He Y."/>
            <person name="Yang E."/>
            <person name="Xu J."/>
            <person name="Sun Y."/>
            <person name="Sun L."/>
        </authorList>
    </citation>
    <scope>NUCLEOTIDE SEQUENCE</scope>
    <source>
        <strain evidence="1">Q6</strain>
    </source>
</reference>
<proteinExistence type="predicted"/>
<dbReference type="Proteomes" id="UP001432251">
    <property type="component" value="Chromosome"/>
</dbReference>
<protein>
    <submittedName>
        <fullName evidence="1">SDR family NAD(P)-dependent oxidoreductase</fullName>
    </submittedName>
</protein>
<name>A0ACD5ALP2_9ACTN</name>
<evidence type="ECO:0000313" key="1">
    <source>
        <dbReference type="EMBL" id="WWQ68150.1"/>
    </source>
</evidence>
<accession>A0ACD5ALP2</accession>
<gene>
    <name evidence="1" type="ORF">V2W30_35700</name>
</gene>
<sequence>MTSRPSAPRPLDGRAAVVTGASRGIGRAVAEELARAGALLCVTARDAEGCARRSRRCARRARTRSAWPGPSPIRRICGR</sequence>
<keyword evidence="2" id="KW-1185">Reference proteome</keyword>